<accession>A0A6C7E0F3</accession>
<dbReference type="PANTHER" id="PTHR36221:SF1">
    <property type="entry name" value="DUF742 DOMAIN-CONTAINING PROTEIN"/>
    <property type="match status" value="1"/>
</dbReference>
<protein>
    <recommendedName>
        <fullName evidence="3">DUF742 domain-containing protein</fullName>
    </recommendedName>
</protein>
<dbReference type="InterPro" id="IPR007995">
    <property type="entry name" value="DUF742"/>
</dbReference>
<sequence>MSHLDAPDEDDAIIGGDVVRGFMLTRGRTRASVPELAIETVVNVTAMVKSSVAGLQVDHRRIVQILSGPLSIAEISAHLTIPLRAAVVLVSEMVDAGTLSAGSSIDDADTDLLEKIRSALQLL</sequence>
<dbReference type="RefSeq" id="WP_015440045.1">
    <property type="nucleotide sequence ID" value="NC_020520.1"/>
</dbReference>
<dbReference type="Proteomes" id="UP000011863">
    <property type="component" value="Chromosome"/>
</dbReference>
<evidence type="ECO:0000313" key="1">
    <source>
        <dbReference type="EMBL" id="BAN00797.1"/>
    </source>
</evidence>
<keyword evidence="2" id="KW-1185">Reference proteome</keyword>
<proteinExistence type="predicted"/>
<name>A0A6C7E0F3_ILUCY</name>
<gene>
    <name evidence="1" type="ORF">YM304_04830</name>
</gene>
<dbReference type="KEGG" id="aym:YM304_04830"/>
<dbReference type="OrthoDB" id="4244884at2"/>
<dbReference type="PANTHER" id="PTHR36221">
    <property type="entry name" value="DUF742 DOMAIN-CONTAINING PROTEIN"/>
    <property type="match status" value="1"/>
</dbReference>
<dbReference type="EMBL" id="AP012057">
    <property type="protein sequence ID" value="BAN00797.1"/>
    <property type="molecule type" value="Genomic_DNA"/>
</dbReference>
<evidence type="ECO:0000313" key="2">
    <source>
        <dbReference type="Proteomes" id="UP000011863"/>
    </source>
</evidence>
<dbReference type="AlphaFoldDB" id="A0A6C7E0F3"/>
<organism evidence="1 2">
    <name type="scientific">Ilumatobacter coccineus (strain NBRC 103263 / KCTC 29153 / YM16-304)</name>
    <dbReference type="NCBI Taxonomy" id="1313172"/>
    <lineage>
        <taxon>Bacteria</taxon>
        <taxon>Bacillati</taxon>
        <taxon>Actinomycetota</taxon>
        <taxon>Acidimicrobiia</taxon>
        <taxon>Acidimicrobiales</taxon>
        <taxon>Ilumatobacteraceae</taxon>
        <taxon>Ilumatobacter</taxon>
    </lineage>
</organism>
<dbReference type="Pfam" id="PF05331">
    <property type="entry name" value="DUF742"/>
    <property type="match status" value="1"/>
</dbReference>
<evidence type="ECO:0008006" key="3">
    <source>
        <dbReference type="Google" id="ProtNLM"/>
    </source>
</evidence>
<reference evidence="1 2" key="1">
    <citation type="journal article" date="2013" name="Int. J. Syst. Evol. Microbiol.">
        <title>Ilumatobacter nonamiense sp. nov. and Ilumatobacter coccineum sp. nov., isolated from seashore sand.</title>
        <authorList>
            <person name="Matsumoto A."/>
            <person name="Kasai H."/>
            <person name="Matsuo Y."/>
            <person name="Shizuri Y."/>
            <person name="Ichikawa N."/>
            <person name="Fujita N."/>
            <person name="Omura S."/>
            <person name="Takahashi Y."/>
        </authorList>
    </citation>
    <scope>NUCLEOTIDE SEQUENCE [LARGE SCALE GENOMIC DNA]</scope>
    <source>
        <strain evidence="2">NBRC 103263 / KCTC 29153 / YM16-304</strain>
    </source>
</reference>